<keyword evidence="5 11" id="KW-0663">Pyridoxal phosphate</keyword>
<evidence type="ECO:0000256" key="11">
    <source>
        <dbReference type="RuleBase" id="RU361204"/>
    </source>
</evidence>
<dbReference type="GO" id="GO:0019343">
    <property type="term" value="P:cysteine biosynthetic process via cystathionine"/>
    <property type="evidence" value="ECO:0007669"/>
    <property type="project" value="UniProtKB-UniRule"/>
</dbReference>
<dbReference type="GO" id="GO:0005737">
    <property type="term" value="C:cytoplasm"/>
    <property type="evidence" value="ECO:0007669"/>
    <property type="project" value="InterPro"/>
</dbReference>
<dbReference type="InterPro" id="IPR000644">
    <property type="entry name" value="CBS_dom"/>
</dbReference>
<name>A0A9P6FWY7_9FUNG</name>
<dbReference type="SUPFAM" id="SSF53686">
    <property type="entry name" value="Tryptophan synthase beta subunit-like PLP-dependent enzymes"/>
    <property type="match status" value="1"/>
</dbReference>
<evidence type="ECO:0000259" key="13">
    <source>
        <dbReference type="PROSITE" id="PS51371"/>
    </source>
</evidence>
<comment type="similarity">
    <text evidence="3 11">Belongs to the cysteine synthase/cystathionine beta-synthase family.</text>
</comment>
<dbReference type="FunFam" id="3.40.50.1100:FF:000118">
    <property type="entry name" value="Related to CYS4-cystathionine beta-synthase"/>
    <property type="match status" value="1"/>
</dbReference>
<keyword evidence="11" id="KW-0198">Cysteine biosynthesis</keyword>
<dbReference type="FunFam" id="3.40.50.1100:FF:000003">
    <property type="entry name" value="Cystathionine beta-synthase"/>
    <property type="match status" value="1"/>
</dbReference>
<dbReference type="PROSITE" id="PS51371">
    <property type="entry name" value="CBS"/>
    <property type="match status" value="1"/>
</dbReference>
<feature type="domain" description="CBS" evidence="13">
    <location>
        <begin position="372"/>
        <end position="430"/>
    </location>
</feature>
<dbReference type="CDD" id="cd01561">
    <property type="entry name" value="CBS_like"/>
    <property type="match status" value="1"/>
</dbReference>
<dbReference type="Gene3D" id="3.40.50.1100">
    <property type="match status" value="2"/>
</dbReference>
<dbReference type="PROSITE" id="PS00901">
    <property type="entry name" value="CYS_SYNTHASE"/>
    <property type="match status" value="1"/>
</dbReference>
<comment type="pathway">
    <text evidence="2">Amino-acid biosynthesis; L-cysteine biosynthesis; L-cysteine from L-homocysteine and L-serine: step 1/2.</text>
</comment>
<evidence type="ECO:0000256" key="12">
    <source>
        <dbReference type="SAM" id="MobiDB-lite"/>
    </source>
</evidence>
<evidence type="ECO:0000256" key="1">
    <source>
        <dbReference type="ARBA" id="ARBA00001933"/>
    </source>
</evidence>
<gene>
    <name evidence="14" type="ORF">BGW38_010953</name>
</gene>
<dbReference type="NCBIfam" id="TIGR01137">
    <property type="entry name" value="cysta_beta"/>
    <property type="match status" value="1"/>
</dbReference>
<dbReference type="GO" id="GO:0004122">
    <property type="term" value="F:cystathionine beta-synthase activity"/>
    <property type="evidence" value="ECO:0007669"/>
    <property type="project" value="UniProtKB-UniRule"/>
</dbReference>
<reference evidence="14" key="1">
    <citation type="journal article" date="2020" name="Fungal Divers.">
        <title>Resolving the Mortierellaceae phylogeny through synthesis of multi-gene phylogenetics and phylogenomics.</title>
        <authorList>
            <person name="Vandepol N."/>
            <person name="Liber J."/>
            <person name="Desiro A."/>
            <person name="Na H."/>
            <person name="Kennedy M."/>
            <person name="Barry K."/>
            <person name="Grigoriev I.V."/>
            <person name="Miller A.N."/>
            <person name="O'Donnell K."/>
            <person name="Stajich J.E."/>
            <person name="Bonito G."/>
        </authorList>
    </citation>
    <scope>NUCLEOTIDE SEQUENCE</scope>
    <source>
        <strain evidence="14">KOD1015</strain>
    </source>
</reference>
<dbReference type="Pfam" id="PF00571">
    <property type="entry name" value="CBS"/>
    <property type="match status" value="1"/>
</dbReference>
<dbReference type="PANTHER" id="PTHR10314">
    <property type="entry name" value="CYSTATHIONINE BETA-SYNTHASE"/>
    <property type="match status" value="1"/>
</dbReference>
<dbReference type="EC" id="4.2.1.22" evidence="4 11"/>
<dbReference type="InterPro" id="IPR046342">
    <property type="entry name" value="CBS_dom_sf"/>
</dbReference>
<evidence type="ECO:0000256" key="9">
    <source>
        <dbReference type="ARBA" id="ARBA00047490"/>
    </source>
</evidence>
<dbReference type="AlphaFoldDB" id="A0A9P6FWY7"/>
<evidence type="ECO:0000313" key="15">
    <source>
        <dbReference type="Proteomes" id="UP000780801"/>
    </source>
</evidence>
<dbReference type="OrthoDB" id="728at2759"/>
<feature type="region of interest" description="Disordered" evidence="12">
    <location>
        <begin position="1"/>
        <end position="23"/>
    </location>
</feature>
<evidence type="ECO:0000256" key="5">
    <source>
        <dbReference type="ARBA" id="ARBA00022898"/>
    </source>
</evidence>
<keyword evidence="7 11" id="KW-0456">Lyase</keyword>
<dbReference type="SMART" id="SM00116">
    <property type="entry name" value="CBS"/>
    <property type="match status" value="2"/>
</dbReference>
<evidence type="ECO:0000256" key="7">
    <source>
        <dbReference type="ARBA" id="ARBA00023239"/>
    </source>
</evidence>
<dbReference type="Pfam" id="PF00291">
    <property type="entry name" value="PALP"/>
    <property type="match status" value="1"/>
</dbReference>
<evidence type="ECO:0000256" key="3">
    <source>
        <dbReference type="ARBA" id="ARBA00007103"/>
    </source>
</evidence>
<dbReference type="Proteomes" id="UP000780801">
    <property type="component" value="Unassembled WGS sequence"/>
</dbReference>
<dbReference type="InterPro" id="IPR001926">
    <property type="entry name" value="TrpB-like_PALP"/>
</dbReference>
<dbReference type="InterPro" id="IPR046353">
    <property type="entry name" value="CBS_C"/>
</dbReference>
<evidence type="ECO:0000256" key="8">
    <source>
        <dbReference type="ARBA" id="ARBA00026192"/>
    </source>
</evidence>
<keyword evidence="15" id="KW-1185">Reference proteome</keyword>
<dbReference type="InterPro" id="IPR005857">
    <property type="entry name" value="Cysta_beta_synth"/>
</dbReference>
<evidence type="ECO:0000256" key="6">
    <source>
        <dbReference type="ARBA" id="ARBA00023122"/>
    </source>
</evidence>
<evidence type="ECO:0000313" key="14">
    <source>
        <dbReference type="EMBL" id="KAF9582631.1"/>
    </source>
</evidence>
<dbReference type="SUPFAM" id="SSF54631">
    <property type="entry name" value="CBS-domain pair"/>
    <property type="match status" value="1"/>
</dbReference>
<accession>A0A9P6FWY7</accession>
<evidence type="ECO:0000256" key="10">
    <source>
        <dbReference type="PROSITE-ProRule" id="PRU00703"/>
    </source>
</evidence>
<proteinExistence type="inferred from homology"/>
<evidence type="ECO:0000256" key="4">
    <source>
        <dbReference type="ARBA" id="ARBA00012041"/>
    </source>
</evidence>
<dbReference type="GO" id="GO:0006535">
    <property type="term" value="P:cysteine biosynthetic process from serine"/>
    <property type="evidence" value="ECO:0007669"/>
    <property type="project" value="UniProtKB-UniRule"/>
</dbReference>
<dbReference type="CDD" id="cd04608">
    <property type="entry name" value="CBS_pair_CBS"/>
    <property type="match status" value="1"/>
</dbReference>
<evidence type="ECO:0000256" key="2">
    <source>
        <dbReference type="ARBA" id="ARBA00005003"/>
    </source>
</evidence>
<sequence length="499" mass="54086">MTDSSCTAKPCGQRGPHRHEEHRPEPAILNSILDHIGNTPLVRINKIAAAEGLQCELLAKCEYFNAGGSVKDRIGKRMIEEAEKDGRLKPGCTIIEPTSGNTGIGLALTAAVKGYRTIITLPEKMSQEKVDVLKALGAEIIRTPTEAAWDAPESHIGVAKRLNAEIADSVILDQYANPYNPVTHYDHTAEEIYRACDGKIDMFVAGAGTGGTITGIARKLKQLIPDIIIVGVDPHGSILAQPESLNTSTEGYKVEGIGYDFIPEALDRSLIDRWIKSEDKESFTMSRRLIREEGILCGGSSGTAVAAAIKAAKELGPGKRCVVLLPDSVRNYMTKFLNDGWMQSNGFTDQAMETEQVSKQLQWGGATVGDLHLKAAVTVTNTSRCREAIQLMERNGFDQLPVVSSKNGRLVGLVTLGNLLSRIAAGRVEVDGQVHEVMFKFQKLGVRFTEITDDTPLEGLTEFFEKNSAGVVTERGGSKVKAVVTKVDLVSFLVKKATN</sequence>
<dbReference type="InterPro" id="IPR001216">
    <property type="entry name" value="P-phosphate_BS"/>
</dbReference>
<dbReference type="InterPro" id="IPR036052">
    <property type="entry name" value="TrpB-like_PALP_sf"/>
</dbReference>
<keyword evidence="11" id="KW-0028">Amino-acid biosynthesis</keyword>
<dbReference type="EMBL" id="JAABOA010000982">
    <property type="protein sequence ID" value="KAF9582631.1"/>
    <property type="molecule type" value="Genomic_DNA"/>
</dbReference>
<protein>
    <recommendedName>
        <fullName evidence="8 11">Cystathionine beta-synthase</fullName>
        <ecNumber evidence="4 11">4.2.1.22</ecNumber>
    </recommendedName>
</protein>
<comment type="cofactor">
    <cofactor evidence="1 11">
        <name>pyridoxal 5'-phosphate</name>
        <dbReference type="ChEBI" id="CHEBI:597326"/>
    </cofactor>
</comment>
<dbReference type="Gene3D" id="3.10.580.10">
    <property type="entry name" value="CBS-domain"/>
    <property type="match status" value="1"/>
</dbReference>
<keyword evidence="6 10" id="KW-0129">CBS domain</keyword>
<organism evidence="14 15">
    <name type="scientific">Lunasporangiospora selenospora</name>
    <dbReference type="NCBI Taxonomy" id="979761"/>
    <lineage>
        <taxon>Eukaryota</taxon>
        <taxon>Fungi</taxon>
        <taxon>Fungi incertae sedis</taxon>
        <taxon>Mucoromycota</taxon>
        <taxon>Mortierellomycotina</taxon>
        <taxon>Mortierellomycetes</taxon>
        <taxon>Mortierellales</taxon>
        <taxon>Mortierellaceae</taxon>
        <taxon>Lunasporangiospora</taxon>
    </lineage>
</organism>
<dbReference type="InterPro" id="IPR050214">
    <property type="entry name" value="Cys_Synth/Cystath_Beta-Synth"/>
</dbReference>
<comment type="catalytic activity">
    <reaction evidence="9 11">
        <text>L-homocysteine + L-serine = L,L-cystathionine + H2O</text>
        <dbReference type="Rhea" id="RHEA:10112"/>
        <dbReference type="ChEBI" id="CHEBI:15377"/>
        <dbReference type="ChEBI" id="CHEBI:33384"/>
        <dbReference type="ChEBI" id="CHEBI:58161"/>
        <dbReference type="ChEBI" id="CHEBI:58199"/>
        <dbReference type="EC" id="4.2.1.22"/>
    </reaction>
</comment>
<comment type="caution">
    <text evidence="14">The sequence shown here is derived from an EMBL/GenBank/DDBJ whole genome shotgun (WGS) entry which is preliminary data.</text>
</comment>